<dbReference type="RefSeq" id="WP_277417130.1">
    <property type="nucleotide sequence ID" value="NZ_CP119083.1"/>
</dbReference>
<dbReference type="SUPFAM" id="SSF56235">
    <property type="entry name" value="N-terminal nucleophile aminohydrolases (Ntn hydrolases)"/>
    <property type="match status" value="1"/>
</dbReference>
<dbReference type="InterPro" id="IPR029055">
    <property type="entry name" value="Ntn_hydrolases_N"/>
</dbReference>
<gene>
    <name evidence="2" type="ORF">PX653_06695</name>
</gene>
<dbReference type="PANTHER" id="PTHR10188">
    <property type="entry name" value="L-ASPARAGINASE"/>
    <property type="match status" value="1"/>
</dbReference>
<dbReference type="InterPro" id="IPR000246">
    <property type="entry name" value="Peptidase_T2"/>
</dbReference>
<evidence type="ECO:0000313" key="3">
    <source>
        <dbReference type="Proteomes" id="UP001216510"/>
    </source>
</evidence>
<evidence type="ECO:0000256" key="1">
    <source>
        <dbReference type="SAM" id="MobiDB-lite"/>
    </source>
</evidence>
<feature type="region of interest" description="Disordered" evidence="1">
    <location>
        <begin position="1"/>
        <end position="23"/>
    </location>
</feature>
<organism evidence="2 3">
    <name type="scientific">Pseudoduganella chitinolytica</name>
    <dbReference type="NCBI Taxonomy" id="34070"/>
    <lineage>
        <taxon>Bacteria</taxon>
        <taxon>Pseudomonadati</taxon>
        <taxon>Pseudomonadota</taxon>
        <taxon>Betaproteobacteria</taxon>
        <taxon>Burkholderiales</taxon>
        <taxon>Oxalobacteraceae</taxon>
        <taxon>Telluria group</taxon>
        <taxon>Pseudoduganella</taxon>
    </lineage>
</organism>
<dbReference type="Pfam" id="PF01112">
    <property type="entry name" value="Asparaginase_2"/>
    <property type="match status" value="1"/>
</dbReference>
<dbReference type="Gene3D" id="3.60.20.30">
    <property type="entry name" value="(Glycosyl)asparaginase"/>
    <property type="match status" value="1"/>
</dbReference>
<accession>A0ABY8BEX2</accession>
<dbReference type="Proteomes" id="UP001216510">
    <property type="component" value="Chromosome"/>
</dbReference>
<dbReference type="PANTHER" id="PTHR10188:SF13">
    <property type="entry name" value="ISOASPARTYL PEPTIDASE_L-ASPARAGINASE 2-RELATED"/>
    <property type="match status" value="1"/>
</dbReference>
<evidence type="ECO:0000313" key="2">
    <source>
        <dbReference type="EMBL" id="WEF34452.1"/>
    </source>
</evidence>
<reference evidence="2 3" key="1">
    <citation type="submission" date="2023-02" db="EMBL/GenBank/DDBJ databases">
        <title>Gemone sequence of Telluria chitinolytica ACM 3522T.</title>
        <authorList>
            <person name="Frediansyah A."/>
            <person name="Miess H."/>
            <person name="Gross H."/>
        </authorList>
    </citation>
    <scope>NUCLEOTIDE SEQUENCE [LARGE SCALE GENOMIC DNA]</scope>
    <source>
        <strain evidence="2 3">ACM 3522</strain>
    </source>
</reference>
<protein>
    <submittedName>
        <fullName evidence="2">Isoaspartyl peptidase/L-asparaginase</fullName>
    </submittedName>
</protein>
<keyword evidence="3" id="KW-1185">Reference proteome</keyword>
<sequence>MQQNDTHEPMVLVHGGAGGSRDQDDGCQLAASNGIDRLRGGGTALDAAVDAVVAMEDDGRYNAGSGSVLCLDGRTVEMDASIMDSTGALGAVACIQRVKNPVLVAQAVAGTPHWLLAGDGAERFARTAGFPSHHEISARQRDKHEKLMRTLSGTGQATPGVANRAFAQHWNYDTPPAFKPCDTVGAVARDAQGRFAVACSTGGSAPSLLGRVGDTPIIGSGFYAGEQGAVAVTGIGEHIVRRLLAHTVYQWIADGMPAQEAADKGVALFPDEIDVGIIVLGRRDAGSASNREMPFAQMSGQMSEQVGK</sequence>
<dbReference type="CDD" id="cd04703">
    <property type="entry name" value="Asparaginase_2_like_1"/>
    <property type="match status" value="1"/>
</dbReference>
<proteinExistence type="predicted"/>
<dbReference type="EMBL" id="CP119083">
    <property type="protein sequence ID" value="WEF34452.1"/>
    <property type="molecule type" value="Genomic_DNA"/>
</dbReference>
<name>A0ABY8BEX2_9BURK</name>